<evidence type="ECO:0000313" key="2">
    <source>
        <dbReference type="Proteomes" id="UP000078540"/>
    </source>
</evidence>
<evidence type="ECO:0000313" key="1">
    <source>
        <dbReference type="EMBL" id="KYM75845.1"/>
    </source>
</evidence>
<dbReference type="Proteomes" id="UP000078540">
    <property type="component" value="Unassembled WGS sequence"/>
</dbReference>
<sequence>MLVVGDIYDVDRSSHRGLGGKKFSSNEEVIVAVNEYFADFETAYFK</sequence>
<name>A0A195AUZ2_9HYME</name>
<dbReference type="EMBL" id="KQ976738">
    <property type="protein sequence ID" value="KYM75845.1"/>
    <property type="molecule type" value="Genomic_DNA"/>
</dbReference>
<gene>
    <name evidence="1" type="ORF">ALC53_13910</name>
</gene>
<dbReference type="AlphaFoldDB" id="A0A195AUZ2"/>
<accession>A0A195AUZ2</accession>
<protein>
    <submittedName>
        <fullName evidence="1">Uncharacterized protein</fullName>
    </submittedName>
</protein>
<reference evidence="1 2" key="1">
    <citation type="submission" date="2015-09" db="EMBL/GenBank/DDBJ databases">
        <title>Atta colombica WGS genome.</title>
        <authorList>
            <person name="Nygaard S."/>
            <person name="Hu H."/>
            <person name="Boomsma J."/>
            <person name="Zhang G."/>
        </authorList>
    </citation>
    <scope>NUCLEOTIDE SEQUENCE [LARGE SCALE GENOMIC DNA]</scope>
    <source>
        <strain evidence="1">Treedump-2</strain>
        <tissue evidence="1">Whole body</tissue>
    </source>
</reference>
<keyword evidence="2" id="KW-1185">Reference proteome</keyword>
<organism evidence="1 2">
    <name type="scientific">Atta colombica</name>
    <dbReference type="NCBI Taxonomy" id="520822"/>
    <lineage>
        <taxon>Eukaryota</taxon>
        <taxon>Metazoa</taxon>
        <taxon>Ecdysozoa</taxon>
        <taxon>Arthropoda</taxon>
        <taxon>Hexapoda</taxon>
        <taxon>Insecta</taxon>
        <taxon>Pterygota</taxon>
        <taxon>Neoptera</taxon>
        <taxon>Endopterygota</taxon>
        <taxon>Hymenoptera</taxon>
        <taxon>Apocrita</taxon>
        <taxon>Aculeata</taxon>
        <taxon>Formicoidea</taxon>
        <taxon>Formicidae</taxon>
        <taxon>Myrmicinae</taxon>
        <taxon>Atta</taxon>
    </lineage>
</organism>
<proteinExistence type="predicted"/>